<dbReference type="Ensembl" id="ENSEBUT00000020237.1">
    <property type="protein sequence ID" value="ENSEBUP00000019661.1"/>
    <property type="gene ID" value="ENSEBUG00000012213.1"/>
</dbReference>
<dbReference type="PANTHER" id="PTHR44029:SF1">
    <property type="entry name" value="DNAJ HOMOLOG SUBFAMILY C MEMBER 21"/>
    <property type="match status" value="1"/>
</dbReference>
<sequence length="157" mass="18166">MEKENRRLRERLRREFGDTVRQLVAFVRKRDLRVHAHKHVVDEQNAAKAKKLQENMLQQRLERAKLQTESREKGWANLEQELQDIEARCRMEFGLVGTGPQWDSDGSEEVIEYDFYCVACIKNFKSSKACVHLPGLIWGTGLGLCLLRVGSLKQGIV</sequence>
<dbReference type="AlphaFoldDB" id="A0A8C4WY94"/>
<reference evidence="1" key="2">
    <citation type="submission" date="2025-09" db="UniProtKB">
        <authorList>
            <consortium name="Ensembl"/>
        </authorList>
    </citation>
    <scope>IDENTIFICATION</scope>
</reference>
<accession>A0A8C4WY94</accession>
<dbReference type="GeneTree" id="ENSGT00510000047097"/>
<organism evidence="1 2">
    <name type="scientific">Eptatretus burgeri</name>
    <name type="common">Inshore hagfish</name>
    <dbReference type="NCBI Taxonomy" id="7764"/>
    <lineage>
        <taxon>Eukaryota</taxon>
        <taxon>Metazoa</taxon>
        <taxon>Chordata</taxon>
        <taxon>Craniata</taxon>
        <taxon>Vertebrata</taxon>
        <taxon>Cyclostomata</taxon>
        <taxon>Myxini</taxon>
        <taxon>Myxiniformes</taxon>
        <taxon>Myxinidae</taxon>
        <taxon>Eptatretinae</taxon>
        <taxon>Eptatretus</taxon>
    </lineage>
</organism>
<evidence type="ECO:0000313" key="1">
    <source>
        <dbReference type="Ensembl" id="ENSEBUP00000019661.1"/>
    </source>
</evidence>
<dbReference type="OMA" id="SWRTMAN"/>
<keyword evidence="2" id="KW-1185">Reference proteome</keyword>
<dbReference type="InterPro" id="IPR051964">
    <property type="entry name" value="Chaperone_stress_response"/>
</dbReference>
<dbReference type="PANTHER" id="PTHR44029">
    <property type="entry name" value="DNAJ HOMOLOG SUBFAMILY C MEMBER 21"/>
    <property type="match status" value="1"/>
</dbReference>
<name>A0A8C4WY94_EPTBU</name>
<dbReference type="GO" id="GO:0005737">
    <property type="term" value="C:cytoplasm"/>
    <property type="evidence" value="ECO:0007669"/>
    <property type="project" value="TreeGrafter"/>
</dbReference>
<dbReference type="Proteomes" id="UP000694388">
    <property type="component" value="Unplaced"/>
</dbReference>
<proteinExistence type="predicted"/>
<evidence type="ECO:0000313" key="2">
    <source>
        <dbReference type="Proteomes" id="UP000694388"/>
    </source>
</evidence>
<protein>
    <submittedName>
        <fullName evidence="1">Uncharacterized protein</fullName>
    </submittedName>
</protein>
<reference evidence="1" key="1">
    <citation type="submission" date="2025-08" db="UniProtKB">
        <authorList>
            <consortium name="Ensembl"/>
        </authorList>
    </citation>
    <scope>IDENTIFICATION</scope>
</reference>